<organism evidence="3 4">
    <name type="scientific">Phreatobacter stygius</name>
    <dbReference type="NCBI Taxonomy" id="1940610"/>
    <lineage>
        <taxon>Bacteria</taxon>
        <taxon>Pseudomonadati</taxon>
        <taxon>Pseudomonadota</taxon>
        <taxon>Alphaproteobacteria</taxon>
        <taxon>Hyphomicrobiales</taxon>
        <taxon>Phreatobacteraceae</taxon>
        <taxon>Phreatobacter</taxon>
    </lineage>
</organism>
<dbReference type="InterPro" id="IPR011852">
    <property type="entry name" value="TRAP_TAXI"/>
</dbReference>
<feature type="transmembrane region" description="Helical" evidence="2">
    <location>
        <begin position="340"/>
        <end position="364"/>
    </location>
</feature>
<evidence type="ECO:0000313" key="4">
    <source>
        <dbReference type="Proteomes" id="UP000298781"/>
    </source>
</evidence>
<dbReference type="Proteomes" id="UP000298781">
    <property type="component" value="Chromosome"/>
</dbReference>
<feature type="transmembrane region" description="Helical" evidence="2">
    <location>
        <begin position="21"/>
        <end position="41"/>
    </location>
</feature>
<proteinExistence type="predicted"/>
<reference evidence="3 4" key="1">
    <citation type="submission" date="2019-04" db="EMBL/GenBank/DDBJ databases">
        <title>Phreatobacter aquaticus sp. nov.</title>
        <authorList>
            <person name="Choi A."/>
        </authorList>
    </citation>
    <scope>NUCLEOTIDE SEQUENCE [LARGE SCALE GENOMIC DNA]</scope>
    <source>
        <strain evidence="3 4">KCTC 52518</strain>
    </source>
</reference>
<dbReference type="AlphaFoldDB" id="A0A4D7AVB8"/>
<evidence type="ECO:0008006" key="5">
    <source>
        <dbReference type="Google" id="ProtNLM"/>
    </source>
</evidence>
<keyword evidence="2" id="KW-1133">Transmembrane helix</keyword>
<dbReference type="EMBL" id="CP039690">
    <property type="protein sequence ID" value="QCI64869.1"/>
    <property type="molecule type" value="Genomic_DNA"/>
</dbReference>
<dbReference type="SUPFAM" id="SSF53850">
    <property type="entry name" value="Periplasmic binding protein-like II"/>
    <property type="match status" value="1"/>
</dbReference>
<dbReference type="OrthoDB" id="252197at2"/>
<evidence type="ECO:0000313" key="3">
    <source>
        <dbReference type="EMBL" id="QCI64869.1"/>
    </source>
</evidence>
<evidence type="ECO:0000256" key="2">
    <source>
        <dbReference type="SAM" id="Phobius"/>
    </source>
</evidence>
<dbReference type="PANTHER" id="PTHR42941">
    <property type="entry name" value="SLL1037 PROTEIN"/>
    <property type="match status" value="1"/>
</dbReference>
<keyword evidence="4" id="KW-1185">Reference proteome</keyword>
<keyword evidence="2" id="KW-0812">Transmembrane</keyword>
<dbReference type="Gene3D" id="3.40.190.10">
    <property type="entry name" value="Periplasmic binding protein-like II"/>
    <property type="match status" value="2"/>
</dbReference>
<accession>A0A4D7AVB8</accession>
<protein>
    <recommendedName>
        <fullName evidence="5">C4-dicarboxylate ABC transporter substrate-binding protein</fullName>
    </recommendedName>
</protein>
<gene>
    <name evidence="3" type="ORF">E8M01_11920</name>
</gene>
<evidence type="ECO:0000256" key="1">
    <source>
        <dbReference type="SAM" id="MobiDB-lite"/>
    </source>
</evidence>
<dbReference type="KEGG" id="pstg:E8M01_11920"/>
<dbReference type="PROSITE" id="PS51257">
    <property type="entry name" value="PROKAR_LIPOPROTEIN"/>
    <property type="match status" value="1"/>
</dbReference>
<name>A0A4D7AVB8_9HYPH</name>
<keyword evidence="2" id="KW-0472">Membrane</keyword>
<dbReference type="Pfam" id="PF16868">
    <property type="entry name" value="NMT1_3"/>
    <property type="match status" value="1"/>
</dbReference>
<feature type="region of interest" description="Disordered" evidence="1">
    <location>
        <begin position="446"/>
        <end position="470"/>
    </location>
</feature>
<dbReference type="PANTHER" id="PTHR42941:SF1">
    <property type="entry name" value="SLL1037 PROTEIN"/>
    <property type="match status" value="1"/>
</dbReference>
<sequence>MHRKTAIMGAERETGMTRTRLVIFGVLSAIVGCAALATFWVNRPTTLTFAIGPAGSEAAKLVDALRLSLLRERLSVRLKLITSDSPSDSAAKIDRGDADLAVVRADIAFPPSALAVAIWQRNPVVLAAPASSGIERWTDLPGKAVGVVGRGTGFNVRLVETILREHGIQPSSVRLLDIQPWEAGDAFKKLKIQALVTIGPASAKPVADAMAGLIREAPEGRITLVPIREAEAMADRVFFLESIDVVAGSFGSNPPRPPESFPTLGVVHYLVARRTLADTVVSEFTQQLFTLRPALATQHPVAFRIEVPETEKGSSVQVHPGALAYLTGEQKTFLELYSDYLYLAIFALSLGGSAIAALAGYFGMGRREVDPGRLPEVLHLLRDIRATDDPDELDRIAQRADDIFVESIEKSKDPGFDEGRFATLTLALDRLNAALADRRRALAMQSEYDDEDDGLSGDGPAVARPVASRG</sequence>